<gene>
    <name evidence="2" type="ORF">MUG84_25085</name>
</gene>
<dbReference type="Pfam" id="PF17668">
    <property type="entry name" value="Acetyltransf_17"/>
    <property type="match status" value="1"/>
</dbReference>
<dbReference type="PANTHER" id="PTHR37817:SF1">
    <property type="entry name" value="N-ACETYLTRANSFERASE EIS"/>
    <property type="match status" value="1"/>
</dbReference>
<proteinExistence type="predicted"/>
<dbReference type="InterPro" id="IPR025559">
    <property type="entry name" value="Eis_dom"/>
</dbReference>
<dbReference type="AlphaFoldDB" id="A0A9X1WUR7"/>
<dbReference type="PANTHER" id="PTHR37817">
    <property type="entry name" value="N-ACETYLTRANSFERASE EIS"/>
    <property type="match status" value="1"/>
</dbReference>
<dbReference type="Pfam" id="PF13527">
    <property type="entry name" value="Acetyltransf_9"/>
    <property type="match status" value="1"/>
</dbReference>
<dbReference type="RefSeq" id="WP_244730607.1">
    <property type="nucleotide sequence ID" value="NZ_JALIRP010000017.1"/>
</dbReference>
<dbReference type="InterPro" id="IPR051554">
    <property type="entry name" value="Acetyltransferase_Eis"/>
</dbReference>
<dbReference type="GO" id="GO:0034069">
    <property type="term" value="F:aminoglycoside N-acetyltransferase activity"/>
    <property type="evidence" value="ECO:0007669"/>
    <property type="project" value="TreeGrafter"/>
</dbReference>
<dbReference type="SUPFAM" id="SSF55729">
    <property type="entry name" value="Acyl-CoA N-acyltransferases (Nat)"/>
    <property type="match status" value="1"/>
</dbReference>
<dbReference type="Gene3D" id="3.30.1050.10">
    <property type="entry name" value="SCP2 sterol-binding domain"/>
    <property type="match status" value="1"/>
</dbReference>
<dbReference type="CDD" id="cd04301">
    <property type="entry name" value="NAT_SF"/>
    <property type="match status" value="1"/>
</dbReference>
<dbReference type="PROSITE" id="PS51186">
    <property type="entry name" value="GNAT"/>
    <property type="match status" value="1"/>
</dbReference>
<dbReference type="InterPro" id="IPR036527">
    <property type="entry name" value="SCP2_sterol-bd_dom_sf"/>
</dbReference>
<evidence type="ECO:0000313" key="2">
    <source>
        <dbReference type="EMBL" id="MCJ8014961.1"/>
    </source>
</evidence>
<dbReference type="Gene3D" id="3.40.630.30">
    <property type="match status" value="2"/>
</dbReference>
<keyword evidence="3" id="KW-1185">Reference proteome</keyword>
<organism evidence="2 3">
    <name type="scientific">Paenibacillus mangrovi</name>
    <dbReference type="NCBI Taxonomy" id="2931978"/>
    <lineage>
        <taxon>Bacteria</taxon>
        <taxon>Bacillati</taxon>
        <taxon>Bacillota</taxon>
        <taxon>Bacilli</taxon>
        <taxon>Bacillales</taxon>
        <taxon>Paenibacillaceae</taxon>
        <taxon>Paenibacillus</taxon>
    </lineage>
</organism>
<reference evidence="2" key="1">
    <citation type="submission" date="2022-04" db="EMBL/GenBank/DDBJ databases">
        <title>Paenibacillus mangrovi sp. nov., a novel endophytic bacterium isolated from bark of Kandelia candel.</title>
        <authorList>
            <person name="Tuo L."/>
        </authorList>
    </citation>
    <scope>NUCLEOTIDE SEQUENCE</scope>
    <source>
        <strain evidence="2">KQZ6P-2</strain>
    </source>
</reference>
<protein>
    <submittedName>
        <fullName evidence="2">GNAT family N-acetyltransferase</fullName>
        <ecNumber evidence="2">2.3.1.-</ecNumber>
    </submittedName>
</protein>
<dbReference type="Pfam" id="PF13530">
    <property type="entry name" value="SCP2_2"/>
    <property type="match status" value="1"/>
</dbReference>
<comment type="caution">
    <text evidence="2">The sequence shown here is derived from an EMBL/GenBank/DDBJ whole genome shotgun (WGS) entry which is preliminary data.</text>
</comment>
<dbReference type="InterPro" id="IPR016181">
    <property type="entry name" value="Acyl_CoA_acyltransferase"/>
</dbReference>
<sequence>MEIRTLTPEDFDAMIELGEYAFQYRMSAEQEEKARKRFTPENTWGAFDEEGRLSAKLALLPVDIYVYGEKMPMAGIAGVATWPEYRRQGLVKQLLTHSLQVMNESGKLLSMLHPFSFPFYRKYGWEMFSEYKKYVIPTDKLPAKEETEGTVRRDIKDIAILNQIYEEYAKGYNGMMLRSEDRWKNSILDDEHTAVYYSPSGEPEGYLLYIAEKKELFVAEFVWLSEESRKALWTFLCNHDSMVTQTVLAQLPADDGLAYMLADPRVTQEIVPFGMARIVNAAGFIEAFPFQSSGQEQSWTVQISDPYAPWNEGGWQWKLSGDGKASAIPADPNEKTQLQCDIQTLTTMMLGYKRPTELWKMGRLTGEAEAVTRLEYAIPVGQTFLLDHF</sequence>
<dbReference type="SUPFAM" id="SSF55718">
    <property type="entry name" value="SCP-like"/>
    <property type="match status" value="1"/>
</dbReference>
<name>A0A9X1WUR7_9BACL</name>
<feature type="domain" description="N-acetyltransferase" evidence="1">
    <location>
        <begin position="1"/>
        <end position="148"/>
    </location>
</feature>
<keyword evidence="2" id="KW-0012">Acyltransferase</keyword>
<dbReference type="InterPro" id="IPR000182">
    <property type="entry name" value="GNAT_dom"/>
</dbReference>
<keyword evidence="2" id="KW-0808">Transferase</keyword>
<accession>A0A9X1WUR7</accession>
<evidence type="ECO:0000259" key="1">
    <source>
        <dbReference type="PROSITE" id="PS51186"/>
    </source>
</evidence>
<dbReference type="EC" id="2.3.1.-" evidence="2"/>
<dbReference type="Proteomes" id="UP001139347">
    <property type="component" value="Unassembled WGS sequence"/>
</dbReference>
<dbReference type="InterPro" id="IPR041380">
    <property type="entry name" value="Acetyltransf_17"/>
</dbReference>
<evidence type="ECO:0000313" key="3">
    <source>
        <dbReference type="Proteomes" id="UP001139347"/>
    </source>
</evidence>
<dbReference type="GO" id="GO:0030649">
    <property type="term" value="P:aminoglycoside antibiotic catabolic process"/>
    <property type="evidence" value="ECO:0007669"/>
    <property type="project" value="TreeGrafter"/>
</dbReference>
<dbReference type="EMBL" id="JALIRP010000017">
    <property type="protein sequence ID" value="MCJ8014961.1"/>
    <property type="molecule type" value="Genomic_DNA"/>
</dbReference>